<reference evidence="1 2" key="1">
    <citation type="submission" date="2017-05" db="EMBL/GenBank/DDBJ databases">
        <title>Whole genome sequencing of Yersinia kristensenii.</title>
        <authorList>
            <person name="Campioni F."/>
        </authorList>
    </citation>
    <scope>NUCLEOTIDE SEQUENCE [LARGE SCALE GENOMIC DNA]</scope>
    <source>
        <strain evidence="1 2">CFSAN060536</strain>
    </source>
</reference>
<dbReference type="Gene3D" id="1.10.3230.30">
    <property type="entry name" value="Phage gp6-like head-tail connector protein"/>
    <property type="match status" value="1"/>
</dbReference>
<gene>
    <name evidence="1" type="ORF">CBW57_06370</name>
</gene>
<proteinExistence type="predicted"/>
<comment type="caution">
    <text evidence="1">The sequence shown here is derived from an EMBL/GenBank/DDBJ whole genome shotgun (WGS) entry which is preliminary data.</text>
</comment>
<sequence length="97" mass="11021">MADLITLDEVKEHCRIDGDWDDVTLKLYLSAALEVSQTHIGKRFDTGLEFTPAIKVGCLMYVSFLYENREMVADVDKSEVPLTISALWSTYRDPGVY</sequence>
<accession>A0A209A5V4</accession>
<dbReference type="InterPro" id="IPR006450">
    <property type="entry name" value="Phage_HK97_gp6-like"/>
</dbReference>
<dbReference type="RefSeq" id="WP_050919659.1">
    <property type="nucleotide sequence ID" value="NZ_CBCPKE010000020.1"/>
</dbReference>
<evidence type="ECO:0000313" key="1">
    <source>
        <dbReference type="EMBL" id="OVZ88121.1"/>
    </source>
</evidence>
<dbReference type="Pfam" id="PF05135">
    <property type="entry name" value="Phage_connect_1"/>
    <property type="match status" value="1"/>
</dbReference>
<dbReference type="Proteomes" id="UP000196440">
    <property type="component" value="Unassembled WGS sequence"/>
</dbReference>
<organism evidence="1 2">
    <name type="scientific">Yersinia intermedia</name>
    <dbReference type="NCBI Taxonomy" id="631"/>
    <lineage>
        <taxon>Bacteria</taxon>
        <taxon>Pseudomonadati</taxon>
        <taxon>Pseudomonadota</taxon>
        <taxon>Gammaproteobacteria</taxon>
        <taxon>Enterobacterales</taxon>
        <taxon>Yersiniaceae</taxon>
        <taxon>Yersinia</taxon>
    </lineage>
</organism>
<dbReference type="InterPro" id="IPR021146">
    <property type="entry name" value="Phage_gp6-like_head-tail"/>
</dbReference>
<evidence type="ECO:0008006" key="3">
    <source>
        <dbReference type="Google" id="ProtNLM"/>
    </source>
</evidence>
<evidence type="ECO:0000313" key="2">
    <source>
        <dbReference type="Proteomes" id="UP000196440"/>
    </source>
</evidence>
<dbReference type="AlphaFoldDB" id="A0A209A5V4"/>
<name>A0A209A5V4_YERIN</name>
<dbReference type="NCBIfam" id="TIGR01560">
    <property type="entry name" value="put_DNA_pack"/>
    <property type="match status" value="1"/>
</dbReference>
<dbReference type="EMBL" id="NHOI01000008">
    <property type="protein sequence ID" value="OVZ88121.1"/>
    <property type="molecule type" value="Genomic_DNA"/>
</dbReference>
<protein>
    <recommendedName>
        <fullName evidence="3">Phage gp6-like head-tail connector protein</fullName>
    </recommendedName>
</protein>
<dbReference type="CDD" id="cd08054">
    <property type="entry name" value="gp6"/>
    <property type="match status" value="1"/>
</dbReference>